<dbReference type="Pfam" id="PF13520">
    <property type="entry name" value="AA_permease_2"/>
    <property type="match status" value="1"/>
</dbReference>
<dbReference type="GO" id="GO:0061459">
    <property type="term" value="F:L-arginine transmembrane transporter activity"/>
    <property type="evidence" value="ECO:0007669"/>
    <property type="project" value="UniProtKB-ARBA"/>
</dbReference>
<evidence type="ECO:0000256" key="2">
    <source>
        <dbReference type="ARBA" id="ARBA00008572"/>
    </source>
</evidence>
<feature type="transmembrane region" description="Helical" evidence="13">
    <location>
        <begin position="26"/>
        <end position="48"/>
    </location>
</feature>
<evidence type="ECO:0000256" key="3">
    <source>
        <dbReference type="ARBA" id="ARBA00022448"/>
    </source>
</evidence>
<evidence type="ECO:0000256" key="4">
    <source>
        <dbReference type="ARBA" id="ARBA00022475"/>
    </source>
</evidence>
<dbReference type="InterPro" id="IPR029485">
    <property type="entry name" value="CAT_C"/>
</dbReference>
<evidence type="ECO:0000259" key="14">
    <source>
        <dbReference type="Pfam" id="PF13906"/>
    </source>
</evidence>
<feature type="transmembrane region" description="Helical" evidence="13">
    <location>
        <begin position="474"/>
        <end position="496"/>
    </location>
</feature>
<evidence type="ECO:0000256" key="12">
    <source>
        <dbReference type="ARBA" id="ARBA00034450"/>
    </source>
</evidence>
<dbReference type="FunFam" id="1.20.1740.10:FF:000010">
    <property type="entry name" value="probable cationic amino acid transporter"/>
    <property type="match status" value="1"/>
</dbReference>
<dbReference type="EMBL" id="CANHGI010000002">
    <property type="protein sequence ID" value="CAI5442186.1"/>
    <property type="molecule type" value="Genomic_DNA"/>
</dbReference>
<evidence type="ECO:0000256" key="10">
    <source>
        <dbReference type="ARBA" id="ARBA00034422"/>
    </source>
</evidence>
<organism evidence="15 16">
    <name type="scientific">Caenorhabditis angaria</name>
    <dbReference type="NCBI Taxonomy" id="860376"/>
    <lineage>
        <taxon>Eukaryota</taxon>
        <taxon>Metazoa</taxon>
        <taxon>Ecdysozoa</taxon>
        <taxon>Nematoda</taxon>
        <taxon>Chromadorea</taxon>
        <taxon>Rhabditida</taxon>
        <taxon>Rhabditina</taxon>
        <taxon>Rhabditomorpha</taxon>
        <taxon>Rhabditoidea</taxon>
        <taxon>Rhabditidae</taxon>
        <taxon>Peloderinae</taxon>
        <taxon>Caenorhabditis</taxon>
    </lineage>
</organism>
<feature type="transmembrane region" description="Helical" evidence="13">
    <location>
        <begin position="229"/>
        <end position="252"/>
    </location>
</feature>
<dbReference type="OrthoDB" id="3900342at2759"/>
<comment type="catalytic activity">
    <reaction evidence="11">
        <text>L-arginine(in) = L-arginine(out)</text>
        <dbReference type="Rhea" id="RHEA:32143"/>
        <dbReference type="ChEBI" id="CHEBI:32682"/>
    </reaction>
</comment>
<evidence type="ECO:0000313" key="15">
    <source>
        <dbReference type="EMBL" id="CAI5442186.1"/>
    </source>
</evidence>
<evidence type="ECO:0000256" key="7">
    <source>
        <dbReference type="ARBA" id="ARBA00022989"/>
    </source>
</evidence>
<dbReference type="AlphaFoldDB" id="A0A9P1IC01"/>
<feature type="transmembrane region" description="Helical" evidence="13">
    <location>
        <begin position="264"/>
        <end position="293"/>
    </location>
</feature>
<name>A0A9P1IC01_9PELO</name>
<keyword evidence="7 13" id="KW-1133">Transmembrane helix</keyword>
<feature type="transmembrane region" description="Helical" evidence="13">
    <location>
        <begin position="60"/>
        <end position="80"/>
    </location>
</feature>
<dbReference type="InterPro" id="IPR004755">
    <property type="entry name" value="Cat_AA_permease"/>
</dbReference>
<evidence type="ECO:0000256" key="1">
    <source>
        <dbReference type="ARBA" id="ARBA00004651"/>
    </source>
</evidence>
<keyword evidence="16" id="KW-1185">Reference proteome</keyword>
<evidence type="ECO:0000256" key="8">
    <source>
        <dbReference type="ARBA" id="ARBA00023136"/>
    </source>
</evidence>
<comment type="catalytic activity">
    <reaction evidence="10">
        <text>L-lysine(in) = L-lysine(out)</text>
        <dbReference type="Rhea" id="RHEA:70935"/>
        <dbReference type="ChEBI" id="CHEBI:32551"/>
    </reaction>
</comment>
<dbReference type="Pfam" id="PF13906">
    <property type="entry name" value="AA_permease_C"/>
    <property type="match status" value="1"/>
</dbReference>
<comment type="similarity">
    <text evidence="2">Belongs to the amino acid-polyamine-organocation (APC) superfamily. Cationic amino acid transporter (CAT) (TC 2.A.3.3) family.</text>
</comment>
<feature type="transmembrane region" description="Helical" evidence="13">
    <location>
        <begin position="534"/>
        <end position="551"/>
    </location>
</feature>
<evidence type="ECO:0000256" key="11">
    <source>
        <dbReference type="ARBA" id="ARBA00034423"/>
    </source>
</evidence>
<keyword evidence="4" id="KW-1003">Cell membrane</keyword>
<dbReference type="PANTHER" id="PTHR43243">
    <property type="entry name" value="INNER MEMBRANE TRANSPORTER YGJI-RELATED"/>
    <property type="match status" value="1"/>
</dbReference>
<feature type="transmembrane region" description="Helical" evidence="13">
    <location>
        <begin position="313"/>
        <end position="337"/>
    </location>
</feature>
<accession>A0A9P1IC01</accession>
<keyword evidence="5 13" id="KW-0812">Transmembrane</keyword>
<feature type="transmembrane region" description="Helical" evidence="13">
    <location>
        <begin position="92"/>
        <end position="112"/>
    </location>
</feature>
<feature type="transmembrane region" description="Helical" evidence="13">
    <location>
        <begin position="365"/>
        <end position="384"/>
    </location>
</feature>
<feature type="transmembrane region" description="Helical" evidence="13">
    <location>
        <begin position="450"/>
        <end position="468"/>
    </location>
</feature>
<feature type="domain" description="Cationic amino acid transporter C-terminal" evidence="14">
    <location>
        <begin position="506"/>
        <end position="556"/>
    </location>
</feature>
<evidence type="ECO:0000256" key="6">
    <source>
        <dbReference type="ARBA" id="ARBA00022970"/>
    </source>
</evidence>
<evidence type="ECO:0000256" key="13">
    <source>
        <dbReference type="SAM" id="Phobius"/>
    </source>
</evidence>
<proteinExistence type="inferred from homology"/>
<feature type="transmembrane region" description="Helical" evidence="13">
    <location>
        <begin position="390"/>
        <end position="409"/>
    </location>
</feature>
<reference evidence="15" key="1">
    <citation type="submission" date="2022-11" db="EMBL/GenBank/DDBJ databases">
        <authorList>
            <person name="Kikuchi T."/>
        </authorList>
    </citation>
    <scope>NUCLEOTIDE SEQUENCE</scope>
    <source>
        <strain evidence="15">PS1010</strain>
    </source>
</reference>
<protein>
    <recommendedName>
        <fullName evidence="14">Cationic amino acid transporter C-terminal domain-containing protein</fullName>
    </recommendedName>
</protein>
<feature type="transmembrane region" description="Helical" evidence="13">
    <location>
        <begin position="508"/>
        <end position="528"/>
    </location>
</feature>
<keyword evidence="8 13" id="KW-0472">Membrane</keyword>
<dbReference type="PANTHER" id="PTHR43243:SF27">
    <property type="entry name" value="CATIONIC AMINO ACID TRANSPORTER C-TERMINAL DOMAIN-CONTAINING PROTEIN"/>
    <property type="match status" value="1"/>
</dbReference>
<evidence type="ECO:0000256" key="5">
    <source>
        <dbReference type="ARBA" id="ARBA00022692"/>
    </source>
</evidence>
<dbReference type="Gene3D" id="1.20.1740.10">
    <property type="entry name" value="Amino acid/polyamine transporter I"/>
    <property type="match status" value="1"/>
</dbReference>
<comment type="catalytic activity">
    <reaction evidence="12">
        <text>L-ornithine(in) = L-ornithine(out)</text>
        <dbReference type="Rhea" id="RHEA:71199"/>
        <dbReference type="ChEBI" id="CHEBI:46911"/>
    </reaction>
</comment>
<sequence>MLLSNKFFRKKQFSGNSHLDTQLKRCLSVFDVMFIALGNMIGAGIYVLTGQVVHSEAGPAIILSFLFSGFAALLSAFSYAELGSRFPRAGSAYTYSYVAMGEIWGFIVGWTVPLEYMIGLAAVARAWTAYLDNLVNKRISTFIIENIGHLSTTEGGFFASYPDILAFFVLLFVSIAVAVGTKLSANVNSSFVVLNIAVILFVVIYGLTFADFSLWSGVDENGRSKFMPFGLSGVLQGAASCFFAFIGFEVLATAGEEAKNPHRAIPIATFGSLTIISVLYILMSCSLTLMIPYNQVDPEAAFSAAFEAKGATVAKIIMSIGALAGMLNNLVTGAFALPRSVYAMADDGLIFGFFAKVNSKTKTPLNATIVFTLLTAILTLIFDLNALVEFLSIGTLLAYSMVSACVLLLRYQKTPIEGEENNYDKGGQLKKWVPFKSYISTFQPGRSIQLALFTLIIGYVIIALSIRIQNIDNFLGIILVSFGTILSSIALFFIIGHEQNELQATYKVPFVPFIPALSLLINTFMMIYLKFMTWIRFIVWLAIGLLIYFGYGIRNSKEGKKNVEIEIKTNK</sequence>
<feature type="transmembrane region" description="Helical" evidence="13">
    <location>
        <begin position="158"/>
        <end position="179"/>
    </location>
</feature>
<dbReference type="Proteomes" id="UP001152747">
    <property type="component" value="Unassembled WGS sequence"/>
</dbReference>
<dbReference type="GO" id="GO:0005886">
    <property type="term" value="C:plasma membrane"/>
    <property type="evidence" value="ECO:0007669"/>
    <property type="project" value="UniProtKB-SubCell"/>
</dbReference>
<keyword evidence="6" id="KW-0029">Amino-acid transport</keyword>
<dbReference type="InterPro" id="IPR002293">
    <property type="entry name" value="AA/rel_permease1"/>
</dbReference>
<comment type="subcellular location">
    <subcellularLocation>
        <location evidence="1">Cell membrane</location>
        <topology evidence="1">Multi-pass membrane protein</topology>
    </subcellularLocation>
</comment>
<evidence type="ECO:0000313" key="16">
    <source>
        <dbReference type="Proteomes" id="UP001152747"/>
    </source>
</evidence>
<evidence type="ECO:0000256" key="9">
    <source>
        <dbReference type="ARBA" id="ARBA00023180"/>
    </source>
</evidence>
<feature type="transmembrane region" description="Helical" evidence="13">
    <location>
        <begin position="191"/>
        <end position="209"/>
    </location>
</feature>
<dbReference type="NCBIfam" id="TIGR00906">
    <property type="entry name" value="2A0303"/>
    <property type="match status" value="1"/>
</dbReference>
<keyword evidence="9" id="KW-0325">Glycoprotein</keyword>
<keyword evidence="3" id="KW-0813">Transport</keyword>
<comment type="caution">
    <text evidence="15">The sequence shown here is derived from an EMBL/GenBank/DDBJ whole genome shotgun (WGS) entry which is preliminary data.</text>
</comment>
<gene>
    <name evidence="15" type="ORF">CAMP_LOCUS4823</name>
</gene>